<protein>
    <submittedName>
        <fullName evidence="7">Patatin-like phospholipase family protein</fullName>
    </submittedName>
</protein>
<organism evidence="7 8">
    <name type="scientific">Tessaracoccus flavescens</name>
    <dbReference type="NCBI Taxonomy" id="399497"/>
    <lineage>
        <taxon>Bacteria</taxon>
        <taxon>Bacillati</taxon>
        <taxon>Actinomycetota</taxon>
        <taxon>Actinomycetes</taxon>
        <taxon>Propionibacteriales</taxon>
        <taxon>Propionibacteriaceae</taxon>
        <taxon>Tessaracoccus</taxon>
    </lineage>
</organism>
<name>A0A921EPH3_9ACTN</name>
<comment type="caution">
    <text evidence="7">The sequence shown here is derived from an EMBL/GenBank/DDBJ whole genome shotgun (WGS) entry which is preliminary data.</text>
</comment>
<evidence type="ECO:0000259" key="6">
    <source>
        <dbReference type="PROSITE" id="PS51635"/>
    </source>
</evidence>
<gene>
    <name evidence="7" type="ORF">K8V15_04800</name>
</gene>
<reference evidence="7" key="1">
    <citation type="journal article" date="2021" name="PeerJ">
        <title>Extensive microbial diversity within the chicken gut microbiome revealed by metagenomics and culture.</title>
        <authorList>
            <person name="Gilroy R."/>
            <person name="Ravi A."/>
            <person name="Getino M."/>
            <person name="Pursley I."/>
            <person name="Horton D.L."/>
            <person name="Alikhan N.F."/>
            <person name="Baker D."/>
            <person name="Gharbi K."/>
            <person name="Hall N."/>
            <person name="Watson M."/>
            <person name="Adriaenssens E.M."/>
            <person name="Foster-Nyarko E."/>
            <person name="Jarju S."/>
            <person name="Secka A."/>
            <person name="Antonio M."/>
            <person name="Oren A."/>
            <person name="Chaudhuri R.R."/>
            <person name="La Ragione R."/>
            <person name="Hildebrand F."/>
            <person name="Pallen M.J."/>
        </authorList>
    </citation>
    <scope>NUCLEOTIDE SEQUENCE</scope>
    <source>
        <strain evidence="7">ChiGjej3B3-7470</strain>
    </source>
</reference>
<dbReference type="PANTHER" id="PTHR14226:SF29">
    <property type="entry name" value="NEUROPATHY TARGET ESTERASE SWS"/>
    <property type="match status" value="1"/>
</dbReference>
<proteinExistence type="predicted"/>
<sequence length="493" mass="54702">MAEKGWFGLPTFELPTFGLKPRPNVVSCTLSGGGSRAGFQLGALDYLYRHDEEFAPTVFVGTSAGSILAAALSQSADRDGQQTYLRRLINIWQGLKTQGDMFTARPWYQTLETEGPSWLELVKPAKPEPPKRPSRLPFLRPPAAPAEPSVVEPPSPLELALSPDEEFQSEWSLATLSAVAGQLGKLPRLGTELNNIALGLEHTRSMYRPGPVLAQLLETETFDPERVAESGVTLRISMVSLETGELRYMTQTGALVDRENQPIDDTTHNLAVGVLASCAIPAVFRPVPIGDETYIDGGARENLPAELAVGHLGARRNYIVSSQSMGVQHRASMADVDLFATVMRATEILIDEAGRDELAYAISTGSPVIYPELSIHDAMTVNPSLIAINMDYGWLRAAEVHLEMDERKREQHRHIIELRLRILDLEEQFLALEKPSRRDHMVLRSAKVELRDAVRAAHTTPLPDGAEHWWTQWERHPEPPTMQPPWMPMPTRG</sequence>
<evidence type="ECO:0000256" key="4">
    <source>
        <dbReference type="PROSITE-ProRule" id="PRU01161"/>
    </source>
</evidence>
<dbReference type="Pfam" id="PF01734">
    <property type="entry name" value="Patatin"/>
    <property type="match status" value="1"/>
</dbReference>
<reference evidence="7" key="2">
    <citation type="submission" date="2021-09" db="EMBL/GenBank/DDBJ databases">
        <authorList>
            <person name="Gilroy R."/>
        </authorList>
    </citation>
    <scope>NUCLEOTIDE SEQUENCE</scope>
    <source>
        <strain evidence="7">ChiGjej3B3-7470</strain>
    </source>
</reference>
<dbReference type="Proteomes" id="UP000712713">
    <property type="component" value="Unassembled WGS sequence"/>
</dbReference>
<dbReference type="InterPro" id="IPR016035">
    <property type="entry name" value="Acyl_Trfase/lysoPLipase"/>
</dbReference>
<dbReference type="GO" id="GO:0016787">
    <property type="term" value="F:hydrolase activity"/>
    <property type="evidence" value="ECO:0007669"/>
    <property type="project" value="UniProtKB-UniRule"/>
</dbReference>
<feature type="active site" description="Nucleophile" evidence="4">
    <location>
        <position position="63"/>
    </location>
</feature>
<keyword evidence="1 4" id="KW-0378">Hydrolase</keyword>
<feature type="domain" description="PNPLA" evidence="6">
    <location>
        <begin position="28"/>
        <end position="309"/>
    </location>
</feature>
<evidence type="ECO:0000256" key="1">
    <source>
        <dbReference type="ARBA" id="ARBA00022801"/>
    </source>
</evidence>
<evidence type="ECO:0000256" key="5">
    <source>
        <dbReference type="SAM" id="MobiDB-lite"/>
    </source>
</evidence>
<dbReference type="Gene3D" id="3.40.1090.10">
    <property type="entry name" value="Cytosolic phospholipase A2 catalytic domain"/>
    <property type="match status" value="2"/>
</dbReference>
<evidence type="ECO:0000256" key="3">
    <source>
        <dbReference type="ARBA" id="ARBA00023098"/>
    </source>
</evidence>
<keyword evidence="3 4" id="KW-0443">Lipid metabolism</keyword>
<evidence type="ECO:0000313" key="7">
    <source>
        <dbReference type="EMBL" id="HJE51285.1"/>
    </source>
</evidence>
<feature type="region of interest" description="Disordered" evidence="5">
    <location>
        <begin position="125"/>
        <end position="154"/>
    </location>
</feature>
<accession>A0A921EPH3</accession>
<feature type="short sequence motif" description="DGA/G" evidence="4">
    <location>
        <begin position="296"/>
        <end position="298"/>
    </location>
</feature>
<dbReference type="InterPro" id="IPR002641">
    <property type="entry name" value="PNPLA_dom"/>
</dbReference>
<feature type="active site" description="Proton acceptor" evidence="4">
    <location>
        <position position="296"/>
    </location>
</feature>
<dbReference type="PANTHER" id="PTHR14226">
    <property type="entry name" value="NEUROPATHY TARGET ESTERASE/SWISS CHEESE D.MELANOGASTER"/>
    <property type="match status" value="1"/>
</dbReference>
<feature type="compositionally biased region" description="Pro residues" evidence="5">
    <location>
        <begin position="139"/>
        <end position="154"/>
    </location>
</feature>
<dbReference type="SUPFAM" id="SSF52151">
    <property type="entry name" value="FabD/lysophospholipase-like"/>
    <property type="match status" value="1"/>
</dbReference>
<dbReference type="PROSITE" id="PS51635">
    <property type="entry name" value="PNPLA"/>
    <property type="match status" value="1"/>
</dbReference>
<dbReference type="GO" id="GO:0016042">
    <property type="term" value="P:lipid catabolic process"/>
    <property type="evidence" value="ECO:0007669"/>
    <property type="project" value="UniProtKB-UniRule"/>
</dbReference>
<keyword evidence="2 4" id="KW-0442">Lipid degradation</keyword>
<comment type="caution">
    <text evidence="4">Lacks conserved residue(s) required for the propagation of feature annotation.</text>
</comment>
<dbReference type="EMBL" id="DYZF01000119">
    <property type="protein sequence ID" value="HJE51285.1"/>
    <property type="molecule type" value="Genomic_DNA"/>
</dbReference>
<dbReference type="AlphaFoldDB" id="A0A921EPH3"/>
<dbReference type="InterPro" id="IPR050301">
    <property type="entry name" value="NTE"/>
</dbReference>
<feature type="short sequence motif" description="GXSXG" evidence="4">
    <location>
        <begin position="61"/>
        <end position="65"/>
    </location>
</feature>
<evidence type="ECO:0000256" key="2">
    <source>
        <dbReference type="ARBA" id="ARBA00022963"/>
    </source>
</evidence>
<evidence type="ECO:0000313" key="8">
    <source>
        <dbReference type="Proteomes" id="UP000712713"/>
    </source>
</evidence>